<reference evidence="3 4" key="1">
    <citation type="journal article" date="2020" name="bioRxiv">
        <title>Sequence and annotation of 42 cannabis genomes reveals extensive copy number variation in cannabinoid synthesis and pathogen resistance genes.</title>
        <authorList>
            <person name="Mckernan K.J."/>
            <person name="Helbert Y."/>
            <person name="Kane L.T."/>
            <person name="Ebling H."/>
            <person name="Zhang L."/>
            <person name="Liu B."/>
            <person name="Eaton Z."/>
            <person name="Mclaughlin S."/>
            <person name="Kingan S."/>
            <person name="Baybayan P."/>
            <person name="Concepcion G."/>
            <person name="Jordan M."/>
            <person name="Riva A."/>
            <person name="Barbazuk W."/>
            <person name="Harkins T."/>
        </authorList>
    </citation>
    <scope>NUCLEOTIDE SEQUENCE [LARGE SCALE GENOMIC DNA]</scope>
    <source>
        <strain evidence="4">cv. Jamaican Lion 4</strain>
        <tissue evidence="3">Leaf</tissue>
    </source>
</reference>
<dbReference type="InterPro" id="IPR051681">
    <property type="entry name" value="Ser/Thr_Kinases-Pseudokinases"/>
</dbReference>
<dbReference type="Gene3D" id="1.10.510.10">
    <property type="entry name" value="Transferase(Phosphotransferase) domain 1"/>
    <property type="match status" value="1"/>
</dbReference>
<dbReference type="GO" id="GO:0004674">
    <property type="term" value="F:protein serine/threonine kinase activity"/>
    <property type="evidence" value="ECO:0007669"/>
    <property type="project" value="TreeGrafter"/>
</dbReference>
<feature type="domain" description="Protein kinase" evidence="2">
    <location>
        <begin position="240"/>
        <end position="516"/>
    </location>
</feature>
<comment type="caution">
    <text evidence="3">The sequence shown here is derived from an EMBL/GenBank/DDBJ whole genome shotgun (WGS) entry which is preliminary data.</text>
</comment>
<sequence length="713" mass="81601">MEQFRHVGEVLGSMRALMVLEDDIQINQSQCRLLLDIYSLAFKTIGEEIRQNLKLEEKNTKWKALEQPLKELQRVFKEGEVYIRQCMDSKDWWGKAMSFHQNKDCVELHVHNLFVHFPIVIEAIENAGEISGLDHDEMKKRRIALVKKYDKEWCDPKLFQWRFGKQYLVPKEICKRLDCAWKEDRWRLIEALKEKRNSISISLTKNEIKLSELLINKLNGSENFKGKLFPSSVLLGGKDYQVRRRLGGGNQFKEIQWLGETFASRHFFADIQPLVPEITNLLSLSHPNILQYLCGFFDEEKKECFLVMELMSKDLSSYLKENSCSRRRALFSLPSVVDLMLQIARGMEYLHSQKIYHGDLNPFNVFLKVRNNSSEGYVQTKVSGFGLSSVSNNPSTRNSSPPRDPVDTFIWQAPEVLAKQEQAGGDAAAAAAAKYTEKADVYSFGMICFQLLTGKVPFEDGHLQGDKMSRNIRAGERPLFPHPSPKYLVNLTKKCWQTEPSHRPSFSSICRILRYIKKYLIMNPDQTLPELQSPSVDCCELETSFVRKMSTLEGGCSSSNMSSVSQIPFQMFTYRLLEKEKTFTPSKDITIPESTYDIGSFFRDSASACTIDYLPPVLEDPISMTAGSDTRSICSEAPLKRASSVKQSPEVMKSTRRSSGKVKSQTPKKQPPLTRSSRSLKMNEDTQLKLLMRPLRQGRVRKSGHVSDSEIIH</sequence>
<dbReference type="InterPro" id="IPR001245">
    <property type="entry name" value="Ser-Thr/Tyr_kinase_cat_dom"/>
</dbReference>
<name>A0A7J6E8K4_CANSA</name>
<feature type="region of interest" description="Disordered" evidence="1">
    <location>
        <begin position="694"/>
        <end position="713"/>
    </location>
</feature>
<dbReference type="PROSITE" id="PS50011">
    <property type="entry name" value="PROTEIN_KINASE_DOM"/>
    <property type="match status" value="1"/>
</dbReference>
<dbReference type="InterPro" id="IPR010632">
    <property type="entry name" value="DUF1221"/>
</dbReference>
<dbReference type="Proteomes" id="UP000525078">
    <property type="component" value="Unassembled WGS sequence"/>
</dbReference>
<evidence type="ECO:0000313" key="4">
    <source>
        <dbReference type="Proteomes" id="UP000525078"/>
    </source>
</evidence>
<dbReference type="Pfam" id="PF06760">
    <property type="entry name" value="DUF1221"/>
    <property type="match status" value="1"/>
</dbReference>
<evidence type="ECO:0000313" key="3">
    <source>
        <dbReference type="EMBL" id="KAF4354775.1"/>
    </source>
</evidence>
<dbReference type="Pfam" id="PF07714">
    <property type="entry name" value="PK_Tyr_Ser-Thr"/>
    <property type="match status" value="1"/>
</dbReference>
<dbReference type="GO" id="GO:0005524">
    <property type="term" value="F:ATP binding"/>
    <property type="evidence" value="ECO:0007669"/>
    <property type="project" value="InterPro"/>
</dbReference>
<dbReference type="InterPro" id="IPR000719">
    <property type="entry name" value="Prot_kinase_dom"/>
</dbReference>
<organism evidence="3 4">
    <name type="scientific">Cannabis sativa</name>
    <name type="common">Hemp</name>
    <name type="synonym">Marijuana</name>
    <dbReference type="NCBI Taxonomy" id="3483"/>
    <lineage>
        <taxon>Eukaryota</taxon>
        <taxon>Viridiplantae</taxon>
        <taxon>Streptophyta</taxon>
        <taxon>Embryophyta</taxon>
        <taxon>Tracheophyta</taxon>
        <taxon>Spermatophyta</taxon>
        <taxon>Magnoliopsida</taxon>
        <taxon>eudicotyledons</taxon>
        <taxon>Gunneridae</taxon>
        <taxon>Pentapetalae</taxon>
        <taxon>rosids</taxon>
        <taxon>fabids</taxon>
        <taxon>Rosales</taxon>
        <taxon>Cannabaceae</taxon>
        <taxon>Cannabis</taxon>
    </lineage>
</organism>
<gene>
    <name evidence="3" type="ORF">F8388_017979</name>
</gene>
<proteinExistence type="predicted"/>
<dbReference type="SUPFAM" id="SSF56112">
    <property type="entry name" value="Protein kinase-like (PK-like)"/>
    <property type="match status" value="1"/>
</dbReference>
<protein>
    <recommendedName>
        <fullName evidence="2">Protein kinase domain-containing protein</fullName>
    </recommendedName>
</protein>
<dbReference type="PANTHER" id="PTHR44329">
    <property type="entry name" value="SERINE/THREONINE-PROTEIN KINASE TNNI3K-RELATED"/>
    <property type="match status" value="1"/>
</dbReference>
<evidence type="ECO:0000256" key="1">
    <source>
        <dbReference type="SAM" id="MobiDB-lite"/>
    </source>
</evidence>
<dbReference type="PANTHER" id="PTHR44329:SF260">
    <property type="entry name" value="PROTEIN KINASE DOMAIN-CONTAINING PROTEIN"/>
    <property type="match status" value="1"/>
</dbReference>
<dbReference type="AlphaFoldDB" id="A0A7J6E8K4"/>
<dbReference type="EMBL" id="JAATIP010000275">
    <property type="protein sequence ID" value="KAF4354775.1"/>
    <property type="molecule type" value="Genomic_DNA"/>
</dbReference>
<feature type="compositionally biased region" description="Polar residues" evidence="1">
    <location>
        <begin position="661"/>
        <end position="680"/>
    </location>
</feature>
<dbReference type="FunFam" id="1.10.510.10:FF:000778">
    <property type="entry name" value="Kinase family protein"/>
    <property type="match status" value="1"/>
</dbReference>
<dbReference type="OrthoDB" id="4062651at2759"/>
<dbReference type="InterPro" id="IPR011009">
    <property type="entry name" value="Kinase-like_dom_sf"/>
</dbReference>
<feature type="region of interest" description="Disordered" evidence="1">
    <location>
        <begin position="637"/>
        <end position="685"/>
    </location>
</feature>
<accession>A0A7J6E8K4</accession>
<evidence type="ECO:0000259" key="2">
    <source>
        <dbReference type="PROSITE" id="PS50011"/>
    </source>
</evidence>